<keyword evidence="2" id="KW-0808">Transferase</keyword>
<dbReference type="InterPro" id="IPR029063">
    <property type="entry name" value="SAM-dependent_MTases_sf"/>
</dbReference>
<dbReference type="GO" id="GO:0032259">
    <property type="term" value="P:methylation"/>
    <property type="evidence" value="ECO:0007669"/>
    <property type="project" value="UniProtKB-KW"/>
</dbReference>
<comment type="caution">
    <text evidence="2">The sequence shown here is derived from an EMBL/GenBank/DDBJ whole genome shotgun (WGS) entry which is preliminary data.</text>
</comment>
<dbReference type="PANTHER" id="PTHR13369">
    <property type="match status" value="1"/>
</dbReference>
<evidence type="ECO:0000313" key="3">
    <source>
        <dbReference type="Proteomes" id="UP001500795"/>
    </source>
</evidence>
<dbReference type="RefSeq" id="WP_344958419.1">
    <property type="nucleotide sequence ID" value="NZ_BAABCX010000003.1"/>
</dbReference>
<name>A0ABP6W2W0_9GAMM</name>
<dbReference type="SUPFAM" id="SSF53335">
    <property type="entry name" value="S-adenosyl-L-methionine-dependent methyltransferases"/>
    <property type="match status" value="1"/>
</dbReference>
<protein>
    <submittedName>
        <fullName evidence="2">Methyltransferase</fullName>
    </submittedName>
</protein>
<dbReference type="PANTHER" id="PTHR13369:SF0">
    <property type="entry name" value="GLUTATHIONE S-TRANSFERASE C-TERMINAL DOMAIN-CONTAINING PROTEIN"/>
    <property type="match status" value="1"/>
</dbReference>
<dbReference type="GO" id="GO:0008168">
    <property type="term" value="F:methyltransferase activity"/>
    <property type="evidence" value="ECO:0007669"/>
    <property type="project" value="UniProtKB-KW"/>
</dbReference>
<sequence length="390" mass="44799">MNDLAPLFQDISRLLCQYRGDWQLYPFACTELPWPEWTERLDDLDEAAIEALEEDEAAKWRFFADIRPEVAAIQRLTLPAFNRPAEATNPRWSNGIPGRKWAQISDFAASITVDYPILEWCAGKGHLGRLLAIQSGQPVLSLERDPDLCRQGEELADRLDIDHQFVCDDALGPAAHRLFQVEQQALALHACGELHLRFLRHGVGAGTRVLALSPCCYHLISQDNYAPLSRLGQQLDLGLDKQALRLPLQQQVTGGERVRRLRHVELTWRLAFDELQRELRGCDQYLPLPSFAKQLLSGEFAAFAAWACAEKGLPLPPRLDSRHWLARAERRRLLVKRIELVRHLYRYPLELWLLLDRALFLQEQGYRVTLGTFTEQANTPRRYLIRAEKS</sequence>
<accession>A0ABP6W2W0</accession>
<dbReference type="EMBL" id="BAABCX010000003">
    <property type="protein sequence ID" value="GAA3543645.1"/>
    <property type="molecule type" value="Genomic_DNA"/>
</dbReference>
<reference evidence="3" key="1">
    <citation type="journal article" date="2019" name="Int. J. Syst. Evol. Microbiol.">
        <title>The Global Catalogue of Microorganisms (GCM) 10K type strain sequencing project: providing services to taxonomists for standard genome sequencing and annotation.</title>
        <authorList>
            <consortium name="The Broad Institute Genomics Platform"/>
            <consortium name="The Broad Institute Genome Sequencing Center for Infectious Disease"/>
            <person name="Wu L."/>
            <person name="Ma J."/>
        </authorList>
    </citation>
    <scope>NUCLEOTIDE SEQUENCE [LARGE SCALE GENOMIC DNA]</scope>
    <source>
        <strain evidence="3">JCM 17110</strain>
    </source>
</reference>
<dbReference type="Proteomes" id="UP001500795">
    <property type="component" value="Unassembled WGS sequence"/>
</dbReference>
<proteinExistence type="predicted"/>
<keyword evidence="3" id="KW-1185">Reference proteome</keyword>
<dbReference type="Pfam" id="PF13679">
    <property type="entry name" value="Methyltransf_32"/>
    <property type="match status" value="1"/>
</dbReference>
<evidence type="ECO:0000259" key="1">
    <source>
        <dbReference type="Pfam" id="PF13679"/>
    </source>
</evidence>
<organism evidence="2 3">
    <name type="scientific">Zobellella aerophila</name>
    <dbReference type="NCBI Taxonomy" id="870480"/>
    <lineage>
        <taxon>Bacteria</taxon>
        <taxon>Pseudomonadati</taxon>
        <taxon>Pseudomonadota</taxon>
        <taxon>Gammaproteobacteria</taxon>
        <taxon>Aeromonadales</taxon>
        <taxon>Aeromonadaceae</taxon>
        <taxon>Zobellella</taxon>
    </lineage>
</organism>
<feature type="domain" description="Methyltransferase" evidence="1">
    <location>
        <begin position="113"/>
        <end position="222"/>
    </location>
</feature>
<gene>
    <name evidence="2" type="ORF">GCM10022394_24560</name>
</gene>
<keyword evidence="2" id="KW-0489">Methyltransferase</keyword>
<dbReference type="InterPro" id="IPR025714">
    <property type="entry name" value="Methyltranfer_dom"/>
</dbReference>
<evidence type="ECO:0000313" key="2">
    <source>
        <dbReference type="EMBL" id="GAA3543645.1"/>
    </source>
</evidence>